<evidence type="ECO:0000256" key="2">
    <source>
        <dbReference type="ARBA" id="ARBA00001936"/>
    </source>
</evidence>
<evidence type="ECO:0000256" key="9">
    <source>
        <dbReference type="ARBA" id="ARBA00023008"/>
    </source>
</evidence>
<dbReference type="PANTHER" id="PTHR10638:SF86">
    <property type="entry name" value="COPPER AMINE OXIDASE 1-RELATED"/>
    <property type="match status" value="1"/>
</dbReference>
<evidence type="ECO:0000259" key="15">
    <source>
        <dbReference type="Pfam" id="PF02728"/>
    </source>
</evidence>
<dbReference type="InterPro" id="IPR015798">
    <property type="entry name" value="Cu_amine_oxidase_C"/>
</dbReference>
<comment type="cofactor">
    <cofactor evidence="2">
        <name>Mn(2+)</name>
        <dbReference type="ChEBI" id="CHEBI:29035"/>
    </cofactor>
</comment>
<keyword evidence="8 11" id="KW-0560">Oxidoreductase</keyword>
<comment type="caution">
    <text evidence="16">The sequence shown here is derived from an EMBL/GenBank/DDBJ whole genome shotgun (WGS) entry which is preliminary data.</text>
</comment>
<keyword evidence="6 11" id="KW-0479">Metal-binding</keyword>
<protein>
    <recommendedName>
        <fullName evidence="11">Amine oxidase</fullName>
        <ecNumber evidence="11">1.4.3.-</ecNumber>
    </recommendedName>
</protein>
<sequence>MAQLKYCTIFLLLFGMHIYNSEGVLRKRPVEADPNLDNEEENSATKLYFASSAGLPVAEITTHPLDPLTASEIRLAIFIVKAINGSSQWIFKTITLNEPPKAELISSFLENDDISVAAAGKVDRKAWVLIVNPETYESYEVVVNLMKIVLESWKPSKNSAKPPMITTEDVVLAGDIALANPDIARRIKANGYNLTQVVCDTWGSGYVADNPNYATSKRLLQVFFYGAEFTGDNIYAHPFDFVAYVDTFTKTVRGIESLSAQTTFEKDSNSSLYGNSIPKALANYFPYLRPSSTSSKMNDLNPVTITQANGPSFELHGYKLTWQNFVMRIGNNEREGVVLYHVKYNDNGNMRPILYRMSLSEILVTYGDPTPPYHRKKSFDMGEFRLGISSSDLAANKFCPENSRYLDMMYHNELGQSQKIENAICIFEEDSGVLWTHYDWTQGKTATARSQRLSIGFLATVGHSDYWISWRFYQDATIELKIKLTGVKNTNLMDSRLKAPSYGNVMSPQVFTAINQYFFAARLDTDVDGLENTVVVEDIIPIDDDDDDDISSTNPYGNGITTRETILENAATARTSVSSKKGRTWKIFNPTKKHPLTKDPKGWKLVPSGDYVPLLMKKNSPLRKNTAWTDYNLWVTPYNDDLLYASGLWMDNDGLADWVKENLTASVVKTDVVLWHVFGITNVPVVENWPVSSDKQGSTGFILKPNFFFTENPAVNVPVSSKPTLKQN</sequence>
<evidence type="ECO:0000256" key="4">
    <source>
        <dbReference type="ARBA" id="ARBA00007983"/>
    </source>
</evidence>
<proteinExistence type="inferred from homology"/>
<evidence type="ECO:0000256" key="10">
    <source>
        <dbReference type="ARBA" id="ARBA00023211"/>
    </source>
</evidence>
<comment type="cofactor">
    <cofactor evidence="1">
        <name>Cu cation</name>
        <dbReference type="ChEBI" id="CHEBI:23378"/>
    </cofactor>
</comment>
<name>A0ABP1Q5V5_9HEXA</name>
<keyword evidence="17" id="KW-1185">Reference proteome</keyword>
<feature type="domain" description="Copper amine oxidase N2-terminal" evidence="14">
    <location>
        <begin position="63"/>
        <end position="154"/>
    </location>
</feature>
<dbReference type="InterPro" id="IPR015800">
    <property type="entry name" value="Cu_amine_oxidase_N2"/>
</dbReference>
<dbReference type="Pfam" id="PF02727">
    <property type="entry name" value="Cu_amine_oxidN2"/>
    <property type="match status" value="1"/>
</dbReference>
<dbReference type="Pfam" id="PF01179">
    <property type="entry name" value="Cu_amine_oxid"/>
    <property type="match status" value="1"/>
</dbReference>
<comment type="cofactor">
    <cofactor evidence="3">
        <name>Zn(2+)</name>
        <dbReference type="ChEBI" id="CHEBI:29105"/>
    </cofactor>
</comment>
<dbReference type="Pfam" id="PF02728">
    <property type="entry name" value="Cu_amine_oxidN3"/>
    <property type="match status" value="1"/>
</dbReference>
<evidence type="ECO:0000256" key="3">
    <source>
        <dbReference type="ARBA" id="ARBA00001947"/>
    </source>
</evidence>
<evidence type="ECO:0000256" key="1">
    <source>
        <dbReference type="ARBA" id="ARBA00001935"/>
    </source>
</evidence>
<comment type="subunit">
    <text evidence="5">Homodimer.</text>
</comment>
<evidence type="ECO:0000256" key="12">
    <source>
        <dbReference type="SAM" id="SignalP"/>
    </source>
</evidence>
<dbReference type="InterPro" id="IPR036460">
    <property type="entry name" value="Cu_amine_oxidase_C_sf"/>
</dbReference>
<evidence type="ECO:0000256" key="8">
    <source>
        <dbReference type="ARBA" id="ARBA00023002"/>
    </source>
</evidence>
<comment type="cofactor">
    <cofactor evidence="11">
        <name>Cu cation</name>
        <dbReference type="ChEBI" id="CHEBI:23378"/>
    </cofactor>
    <text evidence="11">Contains 1 topaquinone per subunit.</text>
</comment>
<comment type="similarity">
    <text evidence="4 11">Belongs to the copper/topaquinone oxidase family.</text>
</comment>
<evidence type="ECO:0000259" key="14">
    <source>
        <dbReference type="Pfam" id="PF02727"/>
    </source>
</evidence>
<organism evidence="16 17">
    <name type="scientific">Orchesella dallaii</name>
    <dbReference type="NCBI Taxonomy" id="48710"/>
    <lineage>
        <taxon>Eukaryota</taxon>
        <taxon>Metazoa</taxon>
        <taxon>Ecdysozoa</taxon>
        <taxon>Arthropoda</taxon>
        <taxon>Hexapoda</taxon>
        <taxon>Collembola</taxon>
        <taxon>Entomobryomorpha</taxon>
        <taxon>Entomobryoidea</taxon>
        <taxon>Orchesellidae</taxon>
        <taxon>Orchesellinae</taxon>
        <taxon>Orchesella</taxon>
    </lineage>
</organism>
<dbReference type="InterPro" id="IPR000269">
    <property type="entry name" value="Cu_amine_oxidase"/>
</dbReference>
<dbReference type="Gene3D" id="2.70.98.20">
    <property type="entry name" value="Copper amine oxidase, catalytic domain"/>
    <property type="match status" value="1"/>
</dbReference>
<gene>
    <name evidence="16" type="ORF">ODALV1_LOCUS7670</name>
</gene>
<evidence type="ECO:0000256" key="6">
    <source>
        <dbReference type="ARBA" id="ARBA00022723"/>
    </source>
</evidence>
<evidence type="ECO:0000256" key="11">
    <source>
        <dbReference type="RuleBase" id="RU000672"/>
    </source>
</evidence>
<feature type="domain" description="Copper amine oxidase catalytic" evidence="13">
    <location>
        <begin position="304"/>
        <end position="714"/>
    </location>
</feature>
<evidence type="ECO:0000256" key="7">
    <source>
        <dbReference type="ARBA" id="ARBA00022772"/>
    </source>
</evidence>
<dbReference type="InterPro" id="IPR016182">
    <property type="entry name" value="Cu_amine_oxidase_N-reg"/>
</dbReference>
<evidence type="ECO:0000259" key="13">
    <source>
        <dbReference type="Pfam" id="PF01179"/>
    </source>
</evidence>
<dbReference type="EC" id="1.4.3.-" evidence="11"/>
<keyword evidence="12" id="KW-0732">Signal</keyword>
<evidence type="ECO:0000256" key="5">
    <source>
        <dbReference type="ARBA" id="ARBA00011738"/>
    </source>
</evidence>
<keyword evidence="10" id="KW-0464">Manganese</keyword>
<dbReference type="EMBL" id="CAXLJM020000024">
    <property type="protein sequence ID" value="CAL8090522.1"/>
    <property type="molecule type" value="Genomic_DNA"/>
</dbReference>
<feature type="domain" description="Copper amine oxidase N3-terminal" evidence="15">
    <location>
        <begin position="163"/>
        <end position="256"/>
    </location>
</feature>
<dbReference type="SUPFAM" id="SSF49998">
    <property type="entry name" value="Amine oxidase catalytic domain"/>
    <property type="match status" value="1"/>
</dbReference>
<feature type="signal peptide" evidence="12">
    <location>
        <begin position="1"/>
        <end position="23"/>
    </location>
</feature>
<accession>A0ABP1Q5V5</accession>
<comment type="PTM">
    <text evidence="11">Topaquinone (TPQ) is generated by copper-dependent autoxidation of a specific tyrosyl residue.</text>
</comment>
<reference evidence="16 17" key="1">
    <citation type="submission" date="2024-08" db="EMBL/GenBank/DDBJ databases">
        <authorList>
            <person name="Cucini C."/>
            <person name="Frati F."/>
        </authorList>
    </citation>
    <scope>NUCLEOTIDE SEQUENCE [LARGE SCALE GENOMIC DNA]</scope>
</reference>
<dbReference type="Gene3D" id="3.10.450.40">
    <property type="match status" value="2"/>
</dbReference>
<dbReference type="SUPFAM" id="SSF54416">
    <property type="entry name" value="Amine oxidase N-terminal region"/>
    <property type="match status" value="2"/>
</dbReference>
<evidence type="ECO:0000313" key="17">
    <source>
        <dbReference type="Proteomes" id="UP001642540"/>
    </source>
</evidence>
<evidence type="ECO:0000313" key="16">
    <source>
        <dbReference type="EMBL" id="CAL8090522.1"/>
    </source>
</evidence>
<dbReference type="Proteomes" id="UP001642540">
    <property type="component" value="Unassembled WGS sequence"/>
</dbReference>
<feature type="chain" id="PRO_5046688720" description="Amine oxidase" evidence="12">
    <location>
        <begin position="24"/>
        <end position="728"/>
    </location>
</feature>
<keyword evidence="7 11" id="KW-0801">TPQ</keyword>
<keyword evidence="9 11" id="KW-0186">Copper</keyword>
<dbReference type="PANTHER" id="PTHR10638">
    <property type="entry name" value="COPPER AMINE OXIDASE"/>
    <property type="match status" value="1"/>
</dbReference>
<dbReference type="InterPro" id="IPR015802">
    <property type="entry name" value="Cu_amine_oxidase_N3"/>
</dbReference>